<dbReference type="EMBL" id="SNZV01000015">
    <property type="protein sequence ID" value="TDS06796.1"/>
    <property type="molecule type" value="Genomic_DNA"/>
</dbReference>
<keyword evidence="2" id="KW-1185">Reference proteome</keyword>
<sequence length="86" mass="9456">MIKQTATMENERSDGGSITDGYPFYSSCCLGVMAQATVAYQPGEVTLCAINDLIPLLIFSIQVLNILLRETLKHIHIFVFSTVTSD</sequence>
<organism evidence="1 2">
    <name type="scientific">Sphingobacterium paludis</name>
    <dbReference type="NCBI Taxonomy" id="1476465"/>
    <lineage>
        <taxon>Bacteria</taxon>
        <taxon>Pseudomonadati</taxon>
        <taxon>Bacteroidota</taxon>
        <taxon>Sphingobacteriia</taxon>
        <taxon>Sphingobacteriales</taxon>
        <taxon>Sphingobacteriaceae</taxon>
        <taxon>Sphingobacterium</taxon>
    </lineage>
</organism>
<gene>
    <name evidence="1" type="ORF">B0I21_11541</name>
</gene>
<evidence type="ECO:0000313" key="1">
    <source>
        <dbReference type="EMBL" id="TDS06796.1"/>
    </source>
</evidence>
<name>A0A4R7CUD7_9SPHI</name>
<evidence type="ECO:0000313" key="2">
    <source>
        <dbReference type="Proteomes" id="UP000294752"/>
    </source>
</evidence>
<proteinExistence type="predicted"/>
<dbReference type="AlphaFoldDB" id="A0A4R7CUD7"/>
<reference evidence="1 2" key="1">
    <citation type="submission" date="2019-03" db="EMBL/GenBank/DDBJ databases">
        <title>Genomic Encyclopedia of Type Strains, Phase III (KMG-III): the genomes of soil and plant-associated and newly described type strains.</title>
        <authorList>
            <person name="Whitman W."/>
        </authorList>
    </citation>
    <scope>NUCLEOTIDE SEQUENCE [LARGE SCALE GENOMIC DNA]</scope>
    <source>
        <strain evidence="1 2">CGMCC 1.12801</strain>
    </source>
</reference>
<dbReference type="Proteomes" id="UP000294752">
    <property type="component" value="Unassembled WGS sequence"/>
</dbReference>
<protein>
    <submittedName>
        <fullName evidence="1">Uncharacterized protein</fullName>
    </submittedName>
</protein>
<comment type="caution">
    <text evidence="1">The sequence shown here is derived from an EMBL/GenBank/DDBJ whole genome shotgun (WGS) entry which is preliminary data.</text>
</comment>
<accession>A0A4R7CUD7</accession>